<dbReference type="Proteomes" id="UP001174934">
    <property type="component" value="Unassembled WGS sequence"/>
</dbReference>
<accession>A0AA39XPU4</accession>
<dbReference type="EMBL" id="JAULSR010000001">
    <property type="protein sequence ID" value="KAK0636930.1"/>
    <property type="molecule type" value="Genomic_DNA"/>
</dbReference>
<evidence type="ECO:0000313" key="2">
    <source>
        <dbReference type="Proteomes" id="UP001174934"/>
    </source>
</evidence>
<evidence type="ECO:0000313" key="1">
    <source>
        <dbReference type="EMBL" id="KAK0636930.1"/>
    </source>
</evidence>
<keyword evidence="2" id="KW-1185">Reference proteome</keyword>
<proteinExistence type="predicted"/>
<organism evidence="1 2">
    <name type="scientific">Bombardia bombarda</name>
    <dbReference type="NCBI Taxonomy" id="252184"/>
    <lineage>
        <taxon>Eukaryota</taxon>
        <taxon>Fungi</taxon>
        <taxon>Dikarya</taxon>
        <taxon>Ascomycota</taxon>
        <taxon>Pezizomycotina</taxon>
        <taxon>Sordariomycetes</taxon>
        <taxon>Sordariomycetidae</taxon>
        <taxon>Sordariales</taxon>
        <taxon>Lasiosphaeriaceae</taxon>
        <taxon>Bombardia</taxon>
    </lineage>
</organism>
<sequence>MTPKLPFHFALHERCRHTHFQFSIPHTPHTTLHVRRHHPDHQARNCLKTVELLGKKQHGTSTKRLDSIKESQKTGVEMVISGREVSTKEIKEARV</sequence>
<dbReference type="AlphaFoldDB" id="A0AA39XPU4"/>
<gene>
    <name evidence="1" type="ORF">B0T17DRAFT_520280</name>
</gene>
<reference evidence="1" key="1">
    <citation type="submission" date="2023-06" db="EMBL/GenBank/DDBJ databases">
        <title>Genome-scale phylogeny and comparative genomics of the fungal order Sordariales.</title>
        <authorList>
            <consortium name="Lawrence Berkeley National Laboratory"/>
            <person name="Hensen N."/>
            <person name="Bonometti L."/>
            <person name="Westerberg I."/>
            <person name="Brannstrom I.O."/>
            <person name="Guillou S."/>
            <person name="Cros-Aarteil S."/>
            <person name="Calhoun S."/>
            <person name="Haridas S."/>
            <person name="Kuo A."/>
            <person name="Mondo S."/>
            <person name="Pangilinan J."/>
            <person name="Riley R."/>
            <person name="LaButti K."/>
            <person name="Andreopoulos B."/>
            <person name="Lipzen A."/>
            <person name="Chen C."/>
            <person name="Yanf M."/>
            <person name="Daum C."/>
            <person name="Ng V."/>
            <person name="Clum A."/>
            <person name="Steindorff A."/>
            <person name="Ohm R."/>
            <person name="Martin F."/>
            <person name="Silar P."/>
            <person name="Natvig D."/>
            <person name="Lalanne C."/>
            <person name="Gautier V."/>
            <person name="Ament-velasquez S.L."/>
            <person name="Kruys A."/>
            <person name="Hutchinson M.I."/>
            <person name="Powell A.J."/>
            <person name="Barry K."/>
            <person name="Miller A.N."/>
            <person name="Grigoriev I.V."/>
            <person name="Debuchy R."/>
            <person name="Gladieux P."/>
            <person name="Thoren M.H."/>
            <person name="Johannesson H."/>
        </authorList>
    </citation>
    <scope>NUCLEOTIDE SEQUENCE</scope>
    <source>
        <strain evidence="1">SMH3391-2</strain>
    </source>
</reference>
<protein>
    <submittedName>
        <fullName evidence="1">Uncharacterized protein</fullName>
    </submittedName>
</protein>
<comment type="caution">
    <text evidence="1">The sequence shown here is derived from an EMBL/GenBank/DDBJ whole genome shotgun (WGS) entry which is preliminary data.</text>
</comment>
<name>A0AA39XPU4_9PEZI</name>